<dbReference type="RefSeq" id="WP_063601364.1">
    <property type="nucleotide sequence ID" value="NZ_LITQ01000017.1"/>
</dbReference>
<dbReference type="Pfam" id="PF13440">
    <property type="entry name" value="Polysacc_synt_3"/>
    <property type="match status" value="1"/>
</dbReference>
<feature type="transmembrane region" description="Helical" evidence="6">
    <location>
        <begin position="421"/>
        <end position="438"/>
    </location>
</feature>
<evidence type="ECO:0000256" key="6">
    <source>
        <dbReference type="SAM" id="Phobius"/>
    </source>
</evidence>
<feature type="transmembrane region" description="Helical" evidence="6">
    <location>
        <begin position="255"/>
        <end position="276"/>
    </location>
</feature>
<gene>
    <name evidence="8" type="ORF">CLCOS_00930</name>
    <name evidence="7" type="ORF">WX73_00615</name>
</gene>
<feature type="transmembrane region" description="Helical" evidence="6">
    <location>
        <begin position="391"/>
        <end position="409"/>
    </location>
</feature>
<feature type="transmembrane region" description="Helical" evidence="6">
    <location>
        <begin position="12"/>
        <end position="35"/>
    </location>
</feature>
<dbReference type="Proteomes" id="UP000093694">
    <property type="component" value="Unassembled WGS sequence"/>
</dbReference>
<evidence type="ECO:0000313" key="10">
    <source>
        <dbReference type="Proteomes" id="UP000093694"/>
    </source>
</evidence>
<accession>A0A166SSS2</accession>
<feature type="transmembrane region" description="Helical" evidence="6">
    <location>
        <begin position="121"/>
        <end position="141"/>
    </location>
</feature>
<dbReference type="AlphaFoldDB" id="A0A166SSS2"/>
<organism evidence="7 9">
    <name type="scientific">Clostridium coskatii</name>
    <dbReference type="NCBI Taxonomy" id="1705578"/>
    <lineage>
        <taxon>Bacteria</taxon>
        <taxon>Bacillati</taxon>
        <taxon>Bacillota</taxon>
        <taxon>Clostridia</taxon>
        <taxon>Eubacteriales</taxon>
        <taxon>Clostridiaceae</taxon>
        <taxon>Clostridium</taxon>
    </lineage>
</organism>
<comment type="caution">
    <text evidence="7">The sequence shown here is derived from an EMBL/GenBank/DDBJ whole genome shotgun (WGS) entry which is preliminary data.</text>
</comment>
<evidence type="ECO:0000256" key="3">
    <source>
        <dbReference type="ARBA" id="ARBA00022692"/>
    </source>
</evidence>
<keyword evidence="4 6" id="KW-1133">Transmembrane helix</keyword>
<keyword evidence="5 6" id="KW-0472">Membrane</keyword>
<evidence type="ECO:0000256" key="2">
    <source>
        <dbReference type="ARBA" id="ARBA00022475"/>
    </source>
</evidence>
<evidence type="ECO:0000256" key="1">
    <source>
        <dbReference type="ARBA" id="ARBA00004651"/>
    </source>
</evidence>
<name>A0A166SSS2_9CLOT</name>
<dbReference type="PANTHER" id="PTHR30250">
    <property type="entry name" value="PST FAMILY PREDICTED COLANIC ACID TRANSPORTER"/>
    <property type="match status" value="1"/>
</dbReference>
<reference evidence="7 9" key="1">
    <citation type="journal article" date="2015" name="Biotechnol. Bioeng.">
        <title>Genome sequence and phenotypic characterization of Caulobacter segnis.</title>
        <authorList>
            <person name="Patel S."/>
            <person name="Fletcher B."/>
            <person name="Scott D.C."/>
            <person name="Ely B."/>
        </authorList>
    </citation>
    <scope>NUCLEOTIDE SEQUENCE [LARGE SCALE GENOMIC DNA]</scope>
    <source>
        <strain evidence="7 9">PS02</strain>
    </source>
</reference>
<dbReference type="PATRIC" id="fig|1705578.3.peg.997"/>
<feature type="transmembrane region" description="Helical" evidence="6">
    <location>
        <begin position="360"/>
        <end position="385"/>
    </location>
</feature>
<feature type="transmembrane region" description="Helical" evidence="6">
    <location>
        <begin position="180"/>
        <end position="199"/>
    </location>
</feature>
<feature type="transmembrane region" description="Helical" evidence="6">
    <location>
        <begin position="89"/>
        <end position="115"/>
    </location>
</feature>
<feature type="transmembrane region" description="Helical" evidence="6">
    <location>
        <begin position="296"/>
        <end position="321"/>
    </location>
</feature>
<keyword evidence="3 6" id="KW-0812">Transmembrane</keyword>
<feature type="transmembrane region" description="Helical" evidence="6">
    <location>
        <begin position="444"/>
        <end position="461"/>
    </location>
</feature>
<evidence type="ECO:0000256" key="5">
    <source>
        <dbReference type="ARBA" id="ARBA00023136"/>
    </source>
</evidence>
<dbReference type="GO" id="GO:0005886">
    <property type="term" value="C:plasma membrane"/>
    <property type="evidence" value="ECO:0007669"/>
    <property type="project" value="UniProtKB-SubCell"/>
</dbReference>
<feature type="transmembrane region" description="Helical" evidence="6">
    <location>
        <begin position="327"/>
        <end position="348"/>
    </location>
</feature>
<proteinExistence type="predicted"/>
<feature type="transmembrane region" description="Helical" evidence="6">
    <location>
        <begin position="219"/>
        <end position="235"/>
    </location>
</feature>
<dbReference type="InterPro" id="IPR050833">
    <property type="entry name" value="Poly_Biosynth_Transport"/>
</dbReference>
<dbReference type="Proteomes" id="UP000077384">
    <property type="component" value="Unassembled WGS sequence"/>
</dbReference>
<evidence type="ECO:0000313" key="7">
    <source>
        <dbReference type="EMBL" id="OAA92731.1"/>
    </source>
</evidence>
<evidence type="ECO:0000313" key="9">
    <source>
        <dbReference type="Proteomes" id="UP000077384"/>
    </source>
</evidence>
<feature type="transmembrane region" description="Helical" evidence="6">
    <location>
        <begin position="41"/>
        <end position="68"/>
    </location>
</feature>
<dbReference type="PANTHER" id="PTHR30250:SF11">
    <property type="entry name" value="O-ANTIGEN TRANSPORTER-RELATED"/>
    <property type="match status" value="1"/>
</dbReference>
<sequence>MAVSRAKLFIENFLVYGLGSVMSKIVPLIMLPIVTRLMPNAFYYGLSDISNIVVSFGSSIAIMGMYDVMFRMFFDKEDLEYKKEVCSSAFSFTFFSGLVEAVVLLIFKGFCSQLFFSSERYSQLLTISAVSVFVSTISSIIIAPTRMLNKRKIFLVTNTVTPILAYSISIPMLMHKMYVTALPLAGLASSIIMLVIFYVLNTDWFSFKKINKRLIKEMLKLGIPLMPGFLLYWIFNSCDRMFIAKYLGNAQVGIYGIGARVASISQFIYIAFANGWQYFAFSTMKSDDQVELTSNIFEYLGVISFTTILVLTPFSDIIFGIFFRGDYVKGAVVFPYLFLAPLLLMLYQTEGNQFLVIKKTWPGTLILTAGALSNVVFNYLLIPFLGIEGSALATLTGYIITVIVCSIVLQRMKLIIISKRFLIDCAITGAFFIFWRIVLNKNFVLSFLLSIFMIFCFAFMYKKELLFIKNKICGFIKSK</sequence>
<feature type="transmembrane region" description="Helical" evidence="6">
    <location>
        <begin position="153"/>
        <end position="174"/>
    </location>
</feature>
<keyword evidence="2" id="KW-1003">Cell membrane</keyword>
<keyword evidence="10" id="KW-1185">Reference proteome</keyword>
<reference evidence="8 10" key="2">
    <citation type="journal article" date="2016" name="Front. Microbiol.">
        <title>Industrial Acetogenic Biocatalysts: A Comparative Metabolic and Genomic Analysis.</title>
        <authorList>
            <person name="Bengelsdorf F."/>
            <person name="Poehlein A."/>
            <person name="Sonja S."/>
            <person name="Erz C."/>
            <person name="Hummel T."/>
            <person name="Hoffmeister S."/>
            <person name="Daniel R."/>
            <person name="Durre P."/>
        </authorList>
    </citation>
    <scope>NUCLEOTIDE SEQUENCE [LARGE SCALE GENOMIC DNA]</scope>
    <source>
        <strain evidence="8 10">PTA-10522</strain>
    </source>
</reference>
<evidence type="ECO:0000256" key="4">
    <source>
        <dbReference type="ARBA" id="ARBA00022989"/>
    </source>
</evidence>
<protein>
    <submittedName>
        <fullName evidence="7">Polysaccharide biosynthesis protein</fullName>
    </submittedName>
</protein>
<dbReference type="EMBL" id="LITQ01000017">
    <property type="protein sequence ID" value="OAA92731.1"/>
    <property type="molecule type" value="Genomic_DNA"/>
</dbReference>
<dbReference type="EMBL" id="LROR01000017">
    <property type="protein sequence ID" value="OBR97736.1"/>
    <property type="molecule type" value="Genomic_DNA"/>
</dbReference>
<comment type="subcellular location">
    <subcellularLocation>
        <location evidence="1">Cell membrane</location>
        <topology evidence="1">Multi-pass membrane protein</topology>
    </subcellularLocation>
</comment>
<evidence type="ECO:0000313" key="8">
    <source>
        <dbReference type="EMBL" id="OBR97736.1"/>
    </source>
</evidence>